<reference evidence="2 3" key="1">
    <citation type="submission" date="2016-10" db="EMBL/GenBank/DDBJ databases">
        <authorList>
            <person name="de Groot N.N."/>
        </authorList>
    </citation>
    <scope>NUCLEOTIDE SEQUENCE [LARGE SCALE GENOMIC DNA]</scope>
    <source>
        <strain evidence="2 3">CGMCC 4.6945</strain>
    </source>
</reference>
<dbReference type="SUPFAM" id="SSF53756">
    <property type="entry name" value="UDP-Glycosyltransferase/glycogen phosphorylase"/>
    <property type="match status" value="1"/>
</dbReference>
<evidence type="ECO:0000313" key="2">
    <source>
        <dbReference type="EMBL" id="SFA95518.1"/>
    </source>
</evidence>
<dbReference type="STRING" id="988821.SAMN05421867_10497"/>
<dbReference type="EMBL" id="FOKA01000004">
    <property type="protein sequence ID" value="SFA95518.1"/>
    <property type="molecule type" value="Genomic_DNA"/>
</dbReference>
<keyword evidence="2" id="KW-0808">Transferase</keyword>
<sequence>MTPTTRTAGPDGSGERRPRRVDRLIVHQTDLARPVPGGIDTCIRGLLRYAPRPTTFAVVGVDAGGQVPGRRLGRWERHRAGDNTVWFLPVARFDPADQVRRVPHALRLVAGLVRHLPALPASGLVQAHRVDVAAAVHLLFRRPLAYFVHTQEHGLTGSTSDSFWRGAAGLHARIEHWLIRTAASTTVFNPDFAATAARINPAARFSPTWYDPQVVRFEPAPEHPYRVVWVGRVEEPKDPLLAVSALAELVAAEPTAPWTLDLVGSGSLLPQVEAAVAALPVGTRERVRLRGRLTPQEVADTMAGSGVFLMTSHPGYEGFPRVLLEAMASGLPAVVTLGADTGQLVVDGRNGFTITDRSASGLAVALAKSRGLERADVRASVDHYGAPAVVSAVLGGAA</sequence>
<dbReference type="Proteomes" id="UP000199012">
    <property type="component" value="Unassembled WGS sequence"/>
</dbReference>
<keyword evidence="3" id="KW-1185">Reference proteome</keyword>
<dbReference type="Gene3D" id="3.40.50.2000">
    <property type="entry name" value="Glycogen Phosphorylase B"/>
    <property type="match status" value="1"/>
</dbReference>
<dbReference type="CDD" id="cd03801">
    <property type="entry name" value="GT4_PimA-like"/>
    <property type="match status" value="1"/>
</dbReference>
<evidence type="ECO:0000313" key="3">
    <source>
        <dbReference type="Proteomes" id="UP000199012"/>
    </source>
</evidence>
<dbReference type="PANTHER" id="PTHR45947:SF3">
    <property type="entry name" value="SULFOQUINOVOSYL TRANSFERASE SQD2"/>
    <property type="match status" value="1"/>
</dbReference>
<accession>A0A1I0X597</accession>
<gene>
    <name evidence="2" type="ORF">SAMN05421867_10497</name>
</gene>
<evidence type="ECO:0000256" key="1">
    <source>
        <dbReference type="ARBA" id="ARBA00021292"/>
    </source>
</evidence>
<dbReference type="GO" id="GO:0016757">
    <property type="term" value="F:glycosyltransferase activity"/>
    <property type="evidence" value="ECO:0007669"/>
    <property type="project" value="TreeGrafter"/>
</dbReference>
<name>A0A1I0X597_9CELL</name>
<dbReference type="Pfam" id="PF13692">
    <property type="entry name" value="Glyco_trans_1_4"/>
    <property type="match status" value="1"/>
</dbReference>
<protein>
    <recommendedName>
        <fullName evidence="1">D-inositol 3-phosphate glycosyltransferase</fullName>
    </recommendedName>
</protein>
<dbReference type="RefSeq" id="WP_090031483.1">
    <property type="nucleotide sequence ID" value="NZ_BONM01000010.1"/>
</dbReference>
<proteinExistence type="predicted"/>
<dbReference type="AlphaFoldDB" id="A0A1I0X597"/>
<dbReference type="PANTHER" id="PTHR45947">
    <property type="entry name" value="SULFOQUINOVOSYL TRANSFERASE SQD2"/>
    <property type="match status" value="1"/>
</dbReference>
<organism evidence="2 3">
    <name type="scientific">Cellulomonas marina</name>
    <dbReference type="NCBI Taxonomy" id="988821"/>
    <lineage>
        <taxon>Bacteria</taxon>
        <taxon>Bacillati</taxon>
        <taxon>Actinomycetota</taxon>
        <taxon>Actinomycetes</taxon>
        <taxon>Micrococcales</taxon>
        <taxon>Cellulomonadaceae</taxon>
        <taxon>Cellulomonas</taxon>
    </lineage>
</organism>
<dbReference type="InterPro" id="IPR050194">
    <property type="entry name" value="Glycosyltransferase_grp1"/>
</dbReference>